<reference evidence="1 2" key="1">
    <citation type="submission" date="2019-02" db="EMBL/GenBank/DDBJ databases">
        <title>Deep-cultivation of Planctomycetes and their phenomic and genomic characterization uncovers novel biology.</title>
        <authorList>
            <person name="Wiegand S."/>
            <person name="Jogler M."/>
            <person name="Boedeker C."/>
            <person name="Pinto D."/>
            <person name="Vollmers J."/>
            <person name="Rivas-Marin E."/>
            <person name="Kohn T."/>
            <person name="Peeters S.H."/>
            <person name="Heuer A."/>
            <person name="Rast P."/>
            <person name="Oberbeckmann S."/>
            <person name="Bunk B."/>
            <person name="Jeske O."/>
            <person name="Meyerdierks A."/>
            <person name="Storesund J.E."/>
            <person name="Kallscheuer N."/>
            <person name="Luecker S."/>
            <person name="Lage O.M."/>
            <person name="Pohl T."/>
            <person name="Merkel B.J."/>
            <person name="Hornburger P."/>
            <person name="Mueller R.-W."/>
            <person name="Bruemmer F."/>
            <person name="Labrenz M."/>
            <person name="Spormann A.M."/>
            <person name="Op Den Camp H."/>
            <person name="Overmann J."/>
            <person name="Amann R."/>
            <person name="Jetten M.S.M."/>
            <person name="Mascher T."/>
            <person name="Medema M.H."/>
            <person name="Devos D.P."/>
            <person name="Kaster A.-K."/>
            <person name="Ovreas L."/>
            <person name="Rohde M."/>
            <person name="Galperin M.Y."/>
            <person name="Jogler C."/>
        </authorList>
    </citation>
    <scope>NUCLEOTIDE SEQUENCE [LARGE SCALE GENOMIC DNA]</scope>
    <source>
        <strain evidence="1 2">Pan54</strain>
    </source>
</reference>
<proteinExistence type="predicted"/>
<organism evidence="1 2">
    <name type="scientific">Rubinisphaera italica</name>
    <dbReference type="NCBI Taxonomy" id="2527969"/>
    <lineage>
        <taxon>Bacteria</taxon>
        <taxon>Pseudomonadati</taxon>
        <taxon>Planctomycetota</taxon>
        <taxon>Planctomycetia</taxon>
        <taxon>Planctomycetales</taxon>
        <taxon>Planctomycetaceae</taxon>
        <taxon>Rubinisphaera</taxon>
    </lineage>
</organism>
<evidence type="ECO:0000313" key="1">
    <source>
        <dbReference type="EMBL" id="TWT60963.1"/>
    </source>
</evidence>
<evidence type="ECO:0000313" key="2">
    <source>
        <dbReference type="Proteomes" id="UP000316095"/>
    </source>
</evidence>
<dbReference type="EMBL" id="SJPG01000001">
    <property type="protein sequence ID" value="TWT60963.1"/>
    <property type="molecule type" value="Genomic_DNA"/>
</dbReference>
<gene>
    <name evidence="1" type="ORF">Pan54_16950</name>
</gene>
<keyword evidence="2" id="KW-1185">Reference proteome</keyword>
<dbReference type="Proteomes" id="UP000316095">
    <property type="component" value="Unassembled WGS sequence"/>
</dbReference>
<protein>
    <submittedName>
        <fullName evidence="1">Uncharacterized protein</fullName>
    </submittedName>
</protein>
<dbReference type="AlphaFoldDB" id="A0A5C5XF33"/>
<sequence length="120" mass="13304">MTAGIAREGFYFLPIDPMARISSLVKAVCGLSKPLKLADGTALPSSTAGWKPIAVTQDRRLCAGVFAKAKRRRKPIFRIIVWRTYRDATGNEKASTVLYPDQVDPTLRLVAQLNERMPSQ</sequence>
<name>A0A5C5XF33_9PLAN</name>
<dbReference type="RefSeq" id="WP_146503008.1">
    <property type="nucleotide sequence ID" value="NZ_SJPG01000001.1"/>
</dbReference>
<comment type="caution">
    <text evidence="1">The sequence shown here is derived from an EMBL/GenBank/DDBJ whole genome shotgun (WGS) entry which is preliminary data.</text>
</comment>
<dbReference type="OrthoDB" id="9837186at2"/>
<accession>A0A5C5XF33</accession>